<name>A0AAV5W896_9BILA</name>
<evidence type="ECO:0000256" key="1">
    <source>
        <dbReference type="SAM" id="Phobius"/>
    </source>
</evidence>
<accession>A0AAV5W896</accession>
<feature type="non-terminal residue" evidence="2">
    <location>
        <position position="1"/>
    </location>
</feature>
<organism evidence="2 3">
    <name type="scientific">Pristionchus fissidentatus</name>
    <dbReference type="NCBI Taxonomy" id="1538716"/>
    <lineage>
        <taxon>Eukaryota</taxon>
        <taxon>Metazoa</taxon>
        <taxon>Ecdysozoa</taxon>
        <taxon>Nematoda</taxon>
        <taxon>Chromadorea</taxon>
        <taxon>Rhabditida</taxon>
        <taxon>Rhabditina</taxon>
        <taxon>Diplogasteromorpha</taxon>
        <taxon>Diplogasteroidea</taxon>
        <taxon>Neodiplogasteridae</taxon>
        <taxon>Pristionchus</taxon>
    </lineage>
</organism>
<protein>
    <recommendedName>
        <fullName evidence="4">G protein-coupled receptor</fullName>
    </recommendedName>
</protein>
<proteinExistence type="predicted"/>
<keyword evidence="1" id="KW-0812">Transmembrane</keyword>
<evidence type="ECO:0000313" key="3">
    <source>
        <dbReference type="Proteomes" id="UP001432322"/>
    </source>
</evidence>
<evidence type="ECO:0008006" key="4">
    <source>
        <dbReference type="Google" id="ProtNLM"/>
    </source>
</evidence>
<feature type="transmembrane region" description="Helical" evidence="1">
    <location>
        <begin position="21"/>
        <end position="41"/>
    </location>
</feature>
<sequence length="154" mass="17170">LASVIKRICKFVLHPTKKETYAITLINIASFVFCFLFFFLMKTFLPDAYANFKKVEDLYDSVSTIHGILSVLSVRSLLATVFSDDDEEKHGTGKKAIVGHGVHLGGGHCRRRSHYWIGSDPRSGLRNRPTLSNHCSCCPGREGEEGEEECGVYA</sequence>
<dbReference type="AlphaFoldDB" id="A0AAV5W896"/>
<dbReference type="Proteomes" id="UP001432322">
    <property type="component" value="Unassembled WGS sequence"/>
</dbReference>
<evidence type="ECO:0000313" key="2">
    <source>
        <dbReference type="EMBL" id="GMT27212.1"/>
    </source>
</evidence>
<keyword evidence="3" id="KW-1185">Reference proteome</keyword>
<reference evidence="2" key="1">
    <citation type="submission" date="2023-10" db="EMBL/GenBank/DDBJ databases">
        <title>Genome assembly of Pristionchus species.</title>
        <authorList>
            <person name="Yoshida K."/>
            <person name="Sommer R.J."/>
        </authorList>
    </citation>
    <scope>NUCLEOTIDE SEQUENCE</scope>
    <source>
        <strain evidence="2">RS5133</strain>
    </source>
</reference>
<gene>
    <name evidence="2" type="ORF">PFISCL1PPCAC_18509</name>
</gene>
<dbReference type="EMBL" id="BTSY01000005">
    <property type="protein sequence ID" value="GMT27212.1"/>
    <property type="molecule type" value="Genomic_DNA"/>
</dbReference>
<comment type="caution">
    <text evidence="2">The sequence shown here is derived from an EMBL/GenBank/DDBJ whole genome shotgun (WGS) entry which is preliminary data.</text>
</comment>
<keyword evidence="1" id="KW-1133">Transmembrane helix</keyword>
<keyword evidence="1" id="KW-0472">Membrane</keyword>